<keyword evidence="2" id="KW-1003">Cell membrane</keyword>
<protein>
    <submittedName>
        <fullName evidence="7">Type IV secretion system DNA-binding domain-containing protein</fullName>
    </submittedName>
</protein>
<comment type="subcellular location">
    <subcellularLocation>
        <location evidence="1">Cell membrane</location>
        <topology evidence="1">Multi-pass membrane protein</topology>
    </subcellularLocation>
</comment>
<dbReference type="GO" id="GO:0005886">
    <property type="term" value="C:plasma membrane"/>
    <property type="evidence" value="ECO:0007669"/>
    <property type="project" value="UniProtKB-SubCell"/>
</dbReference>
<sequence length="551" mass="61105">MFGPLASPSLQKMPIDQRLEKAAGISRNTAYNAVIDLFTESLARVLRSTDEGDDALFLEDTSEFDLRVTTAFHAGLVFAFPFTVMVWFATRRKRNAVWVDGPSLIEGPQAASKAKTALSEALLRGHTIDLAPGVPLTKDREVRSFMLLGGQRSGKTVVLRSWLRQLIDAKHKLIVHDTKGDMTESWPNDDFILLAPHDARSWGWDIGRDIQGQLNFEFAAALCPEGKEAQWAQGGQQIMTGILIALQRQHGTAWGWKELCAAIQQSPVKIYDMIVSNYPMAAQFAALENGEFTKTSSSYFTTLLAPVARLIQPLAAAWGDLDPKYQLSISDWISDQYKGPRTLILQRMPQFAETSRLWISAVIEHMIAYAGGGNLKNNDDRRIWLALDEFPQLGKIKSLFEVPASHAAKGMTLIMAYQSLGQAKEAYGPEALGLLGQLTDTKIIFRVQGEDAGYVADKFIGPWRYEYSEFTWADDGTFLGKLTTVRRSGEGNLVLPSYFGNLRPTADGVEGLALGLDGGDVYRLSWPYEDWPDQREPSVPASWVSKLPPAP</sequence>
<keyword evidence="8" id="KW-1185">Reference proteome</keyword>
<dbReference type="EMBL" id="JAMOIM010000024">
    <property type="protein sequence ID" value="MCW6511323.1"/>
    <property type="molecule type" value="Genomic_DNA"/>
</dbReference>
<dbReference type="PANTHER" id="PTHR37937">
    <property type="entry name" value="CONJUGATIVE TRANSFER: DNA TRANSPORT"/>
    <property type="match status" value="1"/>
</dbReference>
<dbReference type="InterPro" id="IPR019476">
    <property type="entry name" value="T4SS_TraD_DNA-bd"/>
</dbReference>
<dbReference type="InterPro" id="IPR051539">
    <property type="entry name" value="T4SS-coupling_protein"/>
</dbReference>
<evidence type="ECO:0000313" key="7">
    <source>
        <dbReference type="EMBL" id="MCW6511323.1"/>
    </source>
</evidence>
<evidence type="ECO:0000313" key="8">
    <source>
        <dbReference type="Proteomes" id="UP001165667"/>
    </source>
</evidence>
<dbReference type="Pfam" id="PF10412">
    <property type="entry name" value="TrwB_AAD_bind"/>
    <property type="match status" value="1"/>
</dbReference>
<evidence type="ECO:0000256" key="5">
    <source>
        <dbReference type="ARBA" id="ARBA00023136"/>
    </source>
</evidence>
<dbReference type="AlphaFoldDB" id="A0AA41Z1V6"/>
<dbReference type="CDD" id="cd01127">
    <property type="entry name" value="TrwB_TraG_TraD_VirD4"/>
    <property type="match status" value="1"/>
</dbReference>
<keyword evidence="5" id="KW-0472">Membrane</keyword>
<dbReference type="GO" id="GO:0003677">
    <property type="term" value="F:DNA binding"/>
    <property type="evidence" value="ECO:0007669"/>
    <property type="project" value="UniProtKB-KW"/>
</dbReference>
<dbReference type="PANTHER" id="PTHR37937:SF1">
    <property type="entry name" value="CONJUGATIVE TRANSFER: DNA TRANSPORT"/>
    <property type="match status" value="1"/>
</dbReference>
<dbReference type="Gene3D" id="3.40.50.300">
    <property type="entry name" value="P-loop containing nucleotide triphosphate hydrolases"/>
    <property type="match status" value="2"/>
</dbReference>
<evidence type="ECO:0000259" key="6">
    <source>
        <dbReference type="Pfam" id="PF10412"/>
    </source>
</evidence>
<reference evidence="7" key="1">
    <citation type="submission" date="2022-05" db="EMBL/GenBank/DDBJ databases">
        <authorList>
            <person name="Pankratov T."/>
        </authorList>
    </citation>
    <scope>NUCLEOTIDE SEQUENCE</scope>
    <source>
        <strain evidence="7">BP6-180914</strain>
    </source>
</reference>
<evidence type="ECO:0000256" key="3">
    <source>
        <dbReference type="ARBA" id="ARBA00022692"/>
    </source>
</evidence>
<name>A0AA41Z1V6_9HYPH</name>
<dbReference type="SUPFAM" id="SSF52540">
    <property type="entry name" value="P-loop containing nucleoside triphosphate hydrolases"/>
    <property type="match status" value="1"/>
</dbReference>
<keyword evidence="7" id="KW-0238">DNA-binding</keyword>
<evidence type="ECO:0000256" key="1">
    <source>
        <dbReference type="ARBA" id="ARBA00004651"/>
    </source>
</evidence>
<evidence type="ECO:0000256" key="4">
    <source>
        <dbReference type="ARBA" id="ARBA00022989"/>
    </source>
</evidence>
<accession>A0AA41Z1V6</accession>
<dbReference type="RefSeq" id="WP_282587699.1">
    <property type="nucleotide sequence ID" value="NZ_JAMOIM010000024.1"/>
</dbReference>
<dbReference type="Proteomes" id="UP001165667">
    <property type="component" value="Unassembled WGS sequence"/>
</dbReference>
<organism evidence="7 8">
    <name type="scientific">Lichenifustis flavocetrariae</name>
    <dbReference type="NCBI Taxonomy" id="2949735"/>
    <lineage>
        <taxon>Bacteria</taxon>
        <taxon>Pseudomonadati</taxon>
        <taxon>Pseudomonadota</taxon>
        <taxon>Alphaproteobacteria</taxon>
        <taxon>Hyphomicrobiales</taxon>
        <taxon>Lichenihabitantaceae</taxon>
        <taxon>Lichenifustis</taxon>
    </lineage>
</organism>
<evidence type="ECO:0000256" key="2">
    <source>
        <dbReference type="ARBA" id="ARBA00022475"/>
    </source>
</evidence>
<dbReference type="InterPro" id="IPR027417">
    <property type="entry name" value="P-loop_NTPase"/>
</dbReference>
<keyword evidence="3" id="KW-0812">Transmembrane</keyword>
<keyword evidence="4" id="KW-1133">Transmembrane helix</keyword>
<gene>
    <name evidence="7" type="ORF">M8523_25390</name>
</gene>
<feature type="domain" description="Type IV secretion system coupling protein TraD DNA-binding" evidence="6">
    <location>
        <begin position="132"/>
        <end position="502"/>
    </location>
</feature>
<comment type="caution">
    <text evidence="7">The sequence shown here is derived from an EMBL/GenBank/DDBJ whole genome shotgun (WGS) entry which is preliminary data.</text>
</comment>
<proteinExistence type="predicted"/>